<dbReference type="Proteomes" id="UP001303222">
    <property type="component" value="Unassembled WGS sequence"/>
</dbReference>
<evidence type="ECO:0000313" key="2">
    <source>
        <dbReference type="EMBL" id="KAK3949245.1"/>
    </source>
</evidence>
<protein>
    <submittedName>
        <fullName evidence="2">Uncharacterized protein</fullName>
    </submittedName>
</protein>
<feature type="region of interest" description="Disordered" evidence="1">
    <location>
        <begin position="1"/>
        <end position="32"/>
    </location>
</feature>
<sequence length="75" mass="8208">MPGKHSSSSSSKTSSSFGGKHTSSSGSGSKTKTVWYCSNCRIGPLNYHIDEYCPDCQHRRCGACTVTTIEYDPRR</sequence>
<reference evidence="2" key="1">
    <citation type="journal article" date="2023" name="Mol. Phylogenet. Evol.">
        <title>Genome-scale phylogeny and comparative genomics of the fungal order Sordariales.</title>
        <authorList>
            <person name="Hensen N."/>
            <person name="Bonometti L."/>
            <person name="Westerberg I."/>
            <person name="Brannstrom I.O."/>
            <person name="Guillou S."/>
            <person name="Cros-Aarteil S."/>
            <person name="Calhoun S."/>
            <person name="Haridas S."/>
            <person name="Kuo A."/>
            <person name="Mondo S."/>
            <person name="Pangilinan J."/>
            <person name="Riley R."/>
            <person name="LaButti K."/>
            <person name="Andreopoulos B."/>
            <person name="Lipzen A."/>
            <person name="Chen C."/>
            <person name="Yan M."/>
            <person name="Daum C."/>
            <person name="Ng V."/>
            <person name="Clum A."/>
            <person name="Steindorff A."/>
            <person name="Ohm R.A."/>
            <person name="Martin F."/>
            <person name="Silar P."/>
            <person name="Natvig D.O."/>
            <person name="Lalanne C."/>
            <person name="Gautier V."/>
            <person name="Ament-Velasquez S.L."/>
            <person name="Kruys A."/>
            <person name="Hutchinson M.I."/>
            <person name="Powell A.J."/>
            <person name="Barry K."/>
            <person name="Miller A.N."/>
            <person name="Grigoriev I.V."/>
            <person name="Debuchy R."/>
            <person name="Gladieux P."/>
            <person name="Hiltunen Thoren M."/>
            <person name="Johannesson H."/>
        </authorList>
    </citation>
    <scope>NUCLEOTIDE SEQUENCE</scope>
    <source>
        <strain evidence="2">CBS 626.80</strain>
    </source>
</reference>
<reference evidence="2" key="2">
    <citation type="submission" date="2023-06" db="EMBL/GenBank/DDBJ databases">
        <authorList>
            <consortium name="Lawrence Berkeley National Laboratory"/>
            <person name="Mondo S.J."/>
            <person name="Hensen N."/>
            <person name="Bonometti L."/>
            <person name="Westerberg I."/>
            <person name="Brannstrom I.O."/>
            <person name="Guillou S."/>
            <person name="Cros-Aarteil S."/>
            <person name="Calhoun S."/>
            <person name="Haridas S."/>
            <person name="Kuo A."/>
            <person name="Pangilinan J."/>
            <person name="Riley R."/>
            <person name="Labutti K."/>
            <person name="Andreopoulos B."/>
            <person name="Lipzen A."/>
            <person name="Chen C."/>
            <person name="Yanf M."/>
            <person name="Daum C."/>
            <person name="Ng V."/>
            <person name="Clum A."/>
            <person name="Steindorff A."/>
            <person name="Ohm R."/>
            <person name="Martin F."/>
            <person name="Silar P."/>
            <person name="Natvig D."/>
            <person name="Lalanne C."/>
            <person name="Gautier V."/>
            <person name="Ament-Velasquez S.L."/>
            <person name="Kruys A."/>
            <person name="Hutchinson M.I."/>
            <person name="Powell A.J."/>
            <person name="Barry K."/>
            <person name="Miller A.N."/>
            <person name="Grigoriev I.V."/>
            <person name="Debuchy R."/>
            <person name="Gladieux P."/>
            <person name="Thoren M.H."/>
            <person name="Johannesson H."/>
        </authorList>
    </citation>
    <scope>NUCLEOTIDE SEQUENCE</scope>
    <source>
        <strain evidence="2">CBS 626.80</strain>
    </source>
</reference>
<proteinExistence type="predicted"/>
<comment type="caution">
    <text evidence="2">The sequence shown here is derived from an EMBL/GenBank/DDBJ whole genome shotgun (WGS) entry which is preliminary data.</text>
</comment>
<name>A0AAN6NP57_9PEZI</name>
<evidence type="ECO:0000256" key="1">
    <source>
        <dbReference type="SAM" id="MobiDB-lite"/>
    </source>
</evidence>
<dbReference type="AlphaFoldDB" id="A0AAN6NP57"/>
<accession>A0AAN6NP57</accession>
<organism evidence="2 3">
    <name type="scientific">Pseudoneurospora amorphoporcata</name>
    <dbReference type="NCBI Taxonomy" id="241081"/>
    <lineage>
        <taxon>Eukaryota</taxon>
        <taxon>Fungi</taxon>
        <taxon>Dikarya</taxon>
        <taxon>Ascomycota</taxon>
        <taxon>Pezizomycotina</taxon>
        <taxon>Sordariomycetes</taxon>
        <taxon>Sordariomycetidae</taxon>
        <taxon>Sordariales</taxon>
        <taxon>Sordariaceae</taxon>
        <taxon>Pseudoneurospora</taxon>
    </lineage>
</organism>
<evidence type="ECO:0000313" key="3">
    <source>
        <dbReference type="Proteomes" id="UP001303222"/>
    </source>
</evidence>
<gene>
    <name evidence="2" type="ORF">QBC32DRAFT_317003</name>
</gene>
<dbReference type="EMBL" id="MU859222">
    <property type="protein sequence ID" value="KAK3949245.1"/>
    <property type="molecule type" value="Genomic_DNA"/>
</dbReference>
<keyword evidence="3" id="KW-1185">Reference proteome</keyword>